<dbReference type="AlphaFoldDB" id="G6XL59"/>
<feature type="region of interest" description="Disordered" evidence="1">
    <location>
        <begin position="81"/>
        <end position="107"/>
    </location>
</feature>
<protein>
    <submittedName>
        <fullName evidence="2">Uncharacterized protein</fullName>
    </submittedName>
</protein>
<gene>
    <name evidence="2" type="ORF">GMO_24820</name>
</gene>
<dbReference type="eggNOG" id="COG2423">
    <property type="taxonomic scope" value="Bacteria"/>
</dbReference>
<sequence length="107" mass="11428">MKTFTAAETARLLPFQPLVDMLRATLLDYQAGQILCPARTILSLPGRSGQLISMPVMAPDLLATKLLTILDENRTRGLPTIQGADWNRCTGTGSSGSAEHASSRTAS</sequence>
<dbReference type="Gene3D" id="3.30.1780.10">
    <property type="entry name" value="ornithine cyclodeaminase, domain 1"/>
    <property type="match status" value="1"/>
</dbReference>
<dbReference type="RefSeq" id="WP_008852624.1">
    <property type="nucleotide sequence ID" value="NZ_AGQV01000010.1"/>
</dbReference>
<evidence type="ECO:0000256" key="1">
    <source>
        <dbReference type="SAM" id="MobiDB-lite"/>
    </source>
</evidence>
<comment type="caution">
    <text evidence="2">The sequence shown here is derived from an EMBL/GenBank/DDBJ whole genome shotgun (WGS) entry which is preliminary data.</text>
</comment>
<evidence type="ECO:0000313" key="3">
    <source>
        <dbReference type="Proteomes" id="UP000004949"/>
    </source>
</evidence>
<organism evidence="2 3">
    <name type="scientific">Gluconobacter morbifer G707</name>
    <dbReference type="NCBI Taxonomy" id="1088869"/>
    <lineage>
        <taxon>Bacteria</taxon>
        <taxon>Pseudomonadati</taxon>
        <taxon>Pseudomonadota</taxon>
        <taxon>Alphaproteobacteria</taxon>
        <taxon>Acetobacterales</taxon>
        <taxon>Acetobacteraceae</taxon>
        <taxon>Gluconobacter</taxon>
    </lineage>
</organism>
<dbReference type="InterPro" id="IPR023401">
    <property type="entry name" value="ODC_N"/>
</dbReference>
<reference evidence="2 3" key="1">
    <citation type="submission" date="2011-10" db="EMBL/GenBank/DDBJ databases">
        <title>Genome sequence of Gluconobacter morbifer G707, isolated from Drosophila gut.</title>
        <authorList>
            <person name="Lee W.-J."/>
            <person name="Kim E.-K."/>
        </authorList>
    </citation>
    <scope>NUCLEOTIDE SEQUENCE [LARGE SCALE GENOMIC DNA]</scope>
    <source>
        <strain evidence="2 3">G707</strain>
    </source>
</reference>
<dbReference type="STRING" id="1088869.GMO_24820"/>
<dbReference type="Proteomes" id="UP000004949">
    <property type="component" value="Unassembled WGS sequence"/>
</dbReference>
<dbReference type="InterPro" id="IPR036291">
    <property type="entry name" value="NAD(P)-bd_dom_sf"/>
</dbReference>
<dbReference type="EMBL" id="AGQV01000010">
    <property type="protein sequence ID" value="EHH67487.1"/>
    <property type="molecule type" value="Genomic_DNA"/>
</dbReference>
<dbReference type="PATRIC" id="fig|1088869.3.peg.2474"/>
<accession>G6XL59</accession>
<name>G6XL59_9PROT</name>
<keyword evidence="3" id="KW-1185">Reference proteome</keyword>
<evidence type="ECO:0000313" key="2">
    <source>
        <dbReference type="EMBL" id="EHH67487.1"/>
    </source>
</evidence>
<dbReference type="SUPFAM" id="SSF51735">
    <property type="entry name" value="NAD(P)-binding Rossmann-fold domains"/>
    <property type="match status" value="1"/>
</dbReference>
<proteinExistence type="predicted"/>